<feature type="non-terminal residue" evidence="2">
    <location>
        <position position="1"/>
    </location>
</feature>
<accession>A0ABW8F150</accession>
<organism evidence="2 3">
    <name type="scientific">Herbaspirillum chlorophenolicum</name>
    <dbReference type="NCBI Taxonomy" id="211589"/>
    <lineage>
        <taxon>Bacteria</taxon>
        <taxon>Pseudomonadati</taxon>
        <taxon>Pseudomonadota</taxon>
        <taxon>Betaproteobacteria</taxon>
        <taxon>Burkholderiales</taxon>
        <taxon>Oxalobacteraceae</taxon>
        <taxon>Herbaspirillum</taxon>
    </lineage>
</organism>
<evidence type="ECO:0000313" key="3">
    <source>
        <dbReference type="Proteomes" id="UP001617427"/>
    </source>
</evidence>
<evidence type="ECO:0000256" key="1">
    <source>
        <dbReference type="SAM" id="MobiDB-lite"/>
    </source>
</evidence>
<feature type="compositionally biased region" description="Basic and acidic residues" evidence="1">
    <location>
        <begin position="205"/>
        <end position="217"/>
    </location>
</feature>
<comment type="caution">
    <text evidence="2">The sequence shown here is derived from an EMBL/GenBank/DDBJ whole genome shotgun (WGS) entry which is preliminary data.</text>
</comment>
<feature type="compositionally biased region" description="Polar residues" evidence="1">
    <location>
        <begin position="195"/>
        <end position="204"/>
    </location>
</feature>
<evidence type="ECO:0000313" key="2">
    <source>
        <dbReference type="EMBL" id="MFJ3047017.1"/>
    </source>
</evidence>
<dbReference type="EMBL" id="JBIUZV010000007">
    <property type="protein sequence ID" value="MFJ3047017.1"/>
    <property type="molecule type" value="Genomic_DNA"/>
</dbReference>
<sequence>WGASRAEYVEQFRAALADLTQPAAIRSAGPSDDNLASDIDFAISLIKRADGADCDSAIAWLQGLERYIIGRCNKSWGAGFSDGRDVGRLEGPTAAEVRREALEAAASLNQLADCVVIANAIGDESSQWKALHDLLGAIRALKSQPSTSAGAAVLPCKSCGADRAKEDCKGDRSNCSLKGEAYGVAGDAGAATWMSPAQQQINRSNNEERELRGDGGA</sequence>
<feature type="region of interest" description="Disordered" evidence="1">
    <location>
        <begin position="194"/>
        <end position="217"/>
    </location>
</feature>
<protein>
    <submittedName>
        <fullName evidence="2">Uncharacterized protein</fullName>
    </submittedName>
</protein>
<keyword evidence="3" id="KW-1185">Reference proteome</keyword>
<gene>
    <name evidence="2" type="ORF">ACIPEN_14395</name>
</gene>
<proteinExistence type="predicted"/>
<name>A0ABW8F150_9BURK</name>
<reference evidence="2 3" key="1">
    <citation type="submission" date="2024-10" db="EMBL/GenBank/DDBJ databases">
        <title>The Natural Products Discovery Center: Release of the First 8490 Sequenced Strains for Exploring Actinobacteria Biosynthetic Diversity.</title>
        <authorList>
            <person name="Kalkreuter E."/>
            <person name="Kautsar S.A."/>
            <person name="Yang D."/>
            <person name="Bader C.D."/>
            <person name="Teijaro C.N."/>
            <person name="Fluegel L."/>
            <person name="Davis C.M."/>
            <person name="Simpson J.R."/>
            <person name="Lauterbach L."/>
            <person name="Steele A.D."/>
            <person name="Gui C."/>
            <person name="Meng S."/>
            <person name="Li G."/>
            <person name="Viehrig K."/>
            <person name="Ye F."/>
            <person name="Su P."/>
            <person name="Kiefer A.F."/>
            <person name="Nichols A."/>
            <person name="Cepeda A.J."/>
            <person name="Yan W."/>
            <person name="Fan B."/>
            <person name="Jiang Y."/>
            <person name="Adhikari A."/>
            <person name="Zheng C.-J."/>
            <person name="Schuster L."/>
            <person name="Cowan T.M."/>
            <person name="Smanski M.J."/>
            <person name="Chevrette M.G."/>
            <person name="De Carvalho L.P.S."/>
            <person name="Shen B."/>
        </authorList>
    </citation>
    <scope>NUCLEOTIDE SEQUENCE [LARGE SCALE GENOMIC DNA]</scope>
    <source>
        <strain evidence="2 3">NPDC087045</strain>
    </source>
</reference>
<dbReference type="Proteomes" id="UP001617427">
    <property type="component" value="Unassembled WGS sequence"/>
</dbReference>
<dbReference type="RefSeq" id="WP_402701438.1">
    <property type="nucleotide sequence ID" value="NZ_JBIUZV010000007.1"/>
</dbReference>